<evidence type="ECO:0000313" key="1">
    <source>
        <dbReference type="EMBL" id="DAD47326.1"/>
    </source>
</evidence>
<comment type="caution">
    <text evidence="1">The sequence shown here is derived from an EMBL/GenBank/DDBJ whole genome shotgun (WGS) entry which is preliminary data.</text>
</comment>
<dbReference type="EMBL" id="DUZY01000008">
    <property type="protein sequence ID" value="DAD47326.1"/>
    <property type="molecule type" value="Genomic_DNA"/>
</dbReference>
<accession>A0A822ZWS0</accession>
<reference evidence="1 2" key="1">
    <citation type="journal article" date="2020" name="Mol. Biol. Evol.">
        <title>Distinct Expression and Methylation Patterns for Genes with Different Fates following a Single Whole-Genome Duplication in Flowering Plants.</title>
        <authorList>
            <person name="Shi T."/>
            <person name="Rahmani R.S."/>
            <person name="Gugger P.F."/>
            <person name="Wang M."/>
            <person name="Li H."/>
            <person name="Zhang Y."/>
            <person name="Li Z."/>
            <person name="Wang Q."/>
            <person name="Van de Peer Y."/>
            <person name="Marchal K."/>
            <person name="Chen J."/>
        </authorList>
    </citation>
    <scope>NUCLEOTIDE SEQUENCE [LARGE SCALE GENOMIC DNA]</scope>
    <source>
        <tissue evidence="1">Leaf</tissue>
    </source>
</reference>
<dbReference type="AlphaFoldDB" id="A0A822ZWS0"/>
<proteinExistence type="predicted"/>
<gene>
    <name evidence="1" type="ORF">HUJ06_017263</name>
</gene>
<keyword evidence="2" id="KW-1185">Reference proteome</keyword>
<organism evidence="1 2">
    <name type="scientific">Nelumbo nucifera</name>
    <name type="common">Sacred lotus</name>
    <dbReference type="NCBI Taxonomy" id="4432"/>
    <lineage>
        <taxon>Eukaryota</taxon>
        <taxon>Viridiplantae</taxon>
        <taxon>Streptophyta</taxon>
        <taxon>Embryophyta</taxon>
        <taxon>Tracheophyta</taxon>
        <taxon>Spermatophyta</taxon>
        <taxon>Magnoliopsida</taxon>
        <taxon>Proteales</taxon>
        <taxon>Nelumbonaceae</taxon>
        <taxon>Nelumbo</taxon>
    </lineage>
</organism>
<evidence type="ECO:0000313" key="2">
    <source>
        <dbReference type="Proteomes" id="UP000607653"/>
    </source>
</evidence>
<protein>
    <submittedName>
        <fullName evidence="1">Uncharacterized protein</fullName>
    </submittedName>
</protein>
<dbReference type="Proteomes" id="UP000607653">
    <property type="component" value="Unassembled WGS sequence"/>
</dbReference>
<name>A0A822ZWS0_NELNU</name>
<sequence length="99" mass="11386">MILVDVIYEGEHLLIAKMFKYSEGYVWHKSCQSSEHDVVTKVTSQLRLVIVSLNKESNLPDDTKLLERGDALKVLLRGTPGWLRSRSYHVRDAVRHPPD</sequence>